<reference evidence="1 2" key="1">
    <citation type="submission" date="2019-07" db="EMBL/GenBank/DDBJ databases">
        <authorList>
            <person name="Jastrzebski P J."/>
            <person name="Paukszto L."/>
            <person name="Jastrzebski P J."/>
        </authorList>
    </citation>
    <scope>NUCLEOTIDE SEQUENCE [LARGE SCALE GENOMIC DNA]</scope>
    <source>
        <strain evidence="1 2">WMS-il1</strain>
    </source>
</reference>
<feature type="non-terminal residue" evidence="1">
    <location>
        <position position="159"/>
    </location>
</feature>
<evidence type="ECO:0000313" key="2">
    <source>
        <dbReference type="Proteomes" id="UP000321570"/>
    </source>
</evidence>
<dbReference type="Proteomes" id="UP000321570">
    <property type="component" value="Unassembled WGS sequence"/>
</dbReference>
<dbReference type="EMBL" id="CABIJS010000144">
    <property type="protein sequence ID" value="VUZ44778.1"/>
    <property type="molecule type" value="Genomic_DNA"/>
</dbReference>
<keyword evidence="2" id="KW-1185">Reference proteome</keyword>
<name>A0A564YDH1_HYMDI</name>
<evidence type="ECO:0000313" key="1">
    <source>
        <dbReference type="EMBL" id="VUZ44778.1"/>
    </source>
</evidence>
<feature type="non-terminal residue" evidence="1">
    <location>
        <position position="1"/>
    </location>
</feature>
<sequence>ELDGRWSSTLSDDDIDITQIALHLHQIGADKAFSRLISVPSMVEDEQMTLLLEAKYRVAWRSNPWKIGKPTQLQTTKQPMVFGIDFKTRSRDPFVKLPTVSNLSLQRGIDTDLSVSENLEDVRQKSLSILSDWNPLPYKTKSHQDDEKLIYLLQKSVCC</sequence>
<protein>
    <submittedName>
        <fullName evidence="1">Uncharacterized protein</fullName>
    </submittedName>
</protein>
<proteinExistence type="predicted"/>
<gene>
    <name evidence="1" type="ORF">WMSIL1_LOCUS4943</name>
</gene>
<accession>A0A564YDH1</accession>
<dbReference type="AlphaFoldDB" id="A0A564YDH1"/>
<organism evidence="1 2">
    <name type="scientific">Hymenolepis diminuta</name>
    <name type="common">Rat tapeworm</name>
    <dbReference type="NCBI Taxonomy" id="6216"/>
    <lineage>
        <taxon>Eukaryota</taxon>
        <taxon>Metazoa</taxon>
        <taxon>Spiralia</taxon>
        <taxon>Lophotrochozoa</taxon>
        <taxon>Platyhelminthes</taxon>
        <taxon>Cestoda</taxon>
        <taxon>Eucestoda</taxon>
        <taxon>Cyclophyllidea</taxon>
        <taxon>Hymenolepididae</taxon>
        <taxon>Hymenolepis</taxon>
    </lineage>
</organism>